<dbReference type="Pfam" id="PF20789">
    <property type="entry name" value="4HBT_3C"/>
    <property type="match status" value="1"/>
</dbReference>
<dbReference type="Pfam" id="PF13622">
    <property type="entry name" value="4HBT_3"/>
    <property type="match status" value="1"/>
</dbReference>
<dbReference type="RefSeq" id="WP_050034431.1">
    <property type="nucleotide sequence ID" value="NZ_CP011341.1"/>
</dbReference>
<dbReference type="GO" id="GO:0047617">
    <property type="term" value="F:fatty acyl-CoA hydrolase activity"/>
    <property type="evidence" value="ECO:0007669"/>
    <property type="project" value="InterPro"/>
</dbReference>
<evidence type="ECO:0000313" key="6">
    <source>
        <dbReference type="Proteomes" id="UP001163947"/>
    </source>
</evidence>
<dbReference type="CDD" id="cd03444">
    <property type="entry name" value="Thioesterase_II_repeat1"/>
    <property type="match status" value="1"/>
</dbReference>
<dbReference type="InterPro" id="IPR049450">
    <property type="entry name" value="ACOT8-like_C"/>
</dbReference>
<dbReference type="GeneID" id="83624177"/>
<feature type="domain" description="Acyl-CoA thioesterase-like N-terminal HotDog" evidence="3">
    <location>
        <begin position="56"/>
        <end position="132"/>
    </location>
</feature>
<feature type="domain" description="Acyl-CoA thioesterase-like C-terminal" evidence="4">
    <location>
        <begin position="171"/>
        <end position="307"/>
    </location>
</feature>
<gene>
    <name evidence="5" type="ORF">OCS65_27155</name>
</gene>
<dbReference type="GO" id="GO:0009062">
    <property type="term" value="P:fatty acid catabolic process"/>
    <property type="evidence" value="ECO:0007669"/>
    <property type="project" value="TreeGrafter"/>
</dbReference>
<protein>
    <submittedName>
        <fullName evidence="5">Thioesterase family protein</fullName>
    </submittedName>
</protein>
<dbReference type="InterPro" id="IPR003703">
    <property type="entry name" value="Acyl_CoA_thio"/>
</dbReference>
<proteinExistence type="inferred from homology"/>
<dbReference type="InterPro" id="IPR042171">
    <property type="entry name" value="Acyl-CoA_hotdog"/>
</dbReference>
<dbReference type="PANTHER" id="PTHR11066">
    <property type="entry name" value="ACYL-COA THIOESTERASE"/>
    <property type="match status" value="1"/>
</dbReference>
<evidence type="ECO:0000313" key="5">
    <source>
        <dbReference type="EMBL" id="UYF94054.1"/>
    </source>
</evidence>
<dbReference type="SUPFAM" id="SSF54637">
    <property type="entry name" value="Thioesterase/thiol ester dehydrase-isomerase"/>
    <property type="match status" value="2"/>
</dbReference>
<evidence type="ECO:0000256" key="2">
    <source>
        <dbReference type="ARBA" id="ARBA00022801"/>
    </source>
</evidence>
<evidence type="ECO:0000259" key="3">
    <source>
        <dbReference type="Pfam" id="PF13622"/>
    </source>
</evidence>
<comment type="similarity">
    <text evidence="1">Belongs to the C/M/P thioester hydrolase family.</text>
</comment>
<dbReference type="GO" id="GO:0006637">
    <property type="term" value="P:acyl-CoA metabolic process"/>
    <property type="evidence" value="ECO:0007669"/>
    <property type="project" value="InterPro"/>
</dbReference>
<dbReference type="InterPro" id="IPR029069">
    <property type="entry name" value="HotDog_dom_sf"/>
</dbReference>
<dbReference type="AlphaFoldDB" id="A0AA46SDQ9"/>
<evidence type="ECO:0000259" key="4">
    <source>
        <dbReference type="Pfam" id="PF20789"/>
    </source>
</evidence>
<reference evidence="5" key="1">
    <citation type="submission" date="2022-09" db="EMBL/GenBank/DDBJ databases">
        <title>The genome sequence of Rhodococcus aetherivorans N1.</title>
        <authorList>
            <person name="Jiang W."/>
        </authorList>
    </citation>
    <scope>NUCLEOTIDE SEQUENCE</scope>
    <source>
        <strain evidence="5">N1</strain>
    </source>
</reference>
<dbReference type="Gene3D" id="2.40.160.210">
    <property type="entry name" value="Acyl-CoA thioesterase, double hotdog domain"/>
    <property type="match status" value="1"/>
</dbReference>
<sequence length="317" mass="33927">MTEQVVRTKVVASAPIDGPDANEVVAVGTPLADLVAVRPRGTDIFHGFGHAGAPQRVMGGQVAAQALAAAGATVDAGRVAHSLHGYFLREGRPDRVIEYHVSRSRDGRSYSARQVAAVQDGAEIFVLTASFVRPGAGPERQLVAPVVPAPDTAPDVYDVWSALHPEAHAQAVYAGAVEVRIVPRPAGPTAPEADGTVRQDVWLRSRGPLPDDPLVHACALTYLADATLAQSSAIEHEVMYPLRREHGRVGLASIDHAVWFHRPLRADDWLLLRQTSTSIASCRGFNQGTFWSPDGTMVASATQESVVRLLPDSNDER</sequence>
<dbReference type="InterPro" id="IPR049449">
    <property type="entry name" value="TesB_ACOT8-like_N"/>
</dbReference>
<name>A0AA46SDQ9_9NOCA</name>
<accession>A0AA46SDQ9</accession>
<dbReference type="CDD" id="cd03445">
    <property type="entry name" value="Thioesterase_II_repeat2"/>
    <property type="match status" value="1"/>
</dbReference>
<evidence type="ECO:0000256" key="1">
    <source>
        <dbReference type="ARBA" id="ARBA00006538"/>
    </source>
</evidence>
<keyword evidence="2" id="KW-0378">Hydrolase</keyword>
<dbReference type="Proteomes" id="UP001163947">
    <property type="component" value="Chromosome"/>
</dbReference>
<dbReference type="EMBL" id="CP106982">
    <property type="protein sequence ID" value="UYF94054.1"/>
    <property type="molecule type" value="Genomic_DNA"/>
</dbReference>
<dbReference type="PANTHER" id="PTHR11066:SF34">
    <property type="entry name" value="ACYL-COENZYME A THIOESTERASE 8"/>
    <property type="match status" value="1"/>
</dbReference>
<organism evidence="5 6">
    <name type="scientific">Rhodococcus aetherivorans</name>
    <dbReference type="NCBI Taxonomy" id="191292"/>
    <lineage>
        <taxon>Bacteria</taxon>
        <taxon>Bacillati</taxon>
        <taxon>Actinomycetota</taxon>
        <taxon>Actinomycetes</taxon>
        <taxon>Mycobacteriales</taxon>
        <taxon>Nocardiaceae</taxon>
        <taxon>Rhodococcus</taxon>
    </lineage>
</organism>